<proteinExistence type="predicted"/>
<keyword evidence="1" id="KW-0472">Membrane</keyword>
<evidence type="ECO:0000256" key="1">
    <source>
        <dbReference type="SAM" id="Phobius"/>
    </source>
</evidence>
<dbReference type="EMBL" id="BAABEO010000006">
    <property type="protein sequence ID" value="GAA3669526.1"/>
    <property type="molecule type" value="Genomic_DNA"/>
</dbReference>
<reference evidence="3" key="1">
    <citation type="journal article" date="2019" name="Int. J. Syst. Evol. Microbiol.">
        <title>The Global Catalogue of Microorganisms (GCM) 10K type strain sequencing project: providing services to taxonomists for standard genome sequencing and annotation.</title>
        <authorList>
            <consortium name="The Broad Institute Genomics Platform"/>
            <consortium name="The Broad Institute Genome Sequencing Center for Infectious Disease"/>
            <person name="Wu L."/>
            <person name="Ma J."/>
        </authorList>
    </citation>
    <scope>NUCLEOTIDE SEQUENCE [LARGE SCALE GENOMIC DNA]</scope>
    <source>
        <strain evidence="3">JCM 30742</strain>
    </source>
</reference>
<name>A0ABP7BTG3_9MICC</name>
<dbReference type="RefSeq" id="WP_345148213.1">
    <property type="nucleotide sequence ID" value="NZ_BAABEO010000006.1"/>
</dbReference>
<keyword evidence="3" id="KW-1185">Reference proteome</keyword>
<evidence type="ECO:0000313" key="3">
    <source>
        <dbReference type="Proteomes" id="UP001500752"/>
    </source>
</evidence>
<feature type="transmembrane region" description="Helical" evidence="1">
    <location>
        <begin position="38"/>
        <end position="63"/>
    </location>
</feature>
<keyword evidence="1" id="KW-1133">Transmembrane helix</keyword>
<feature type="transmembrane region" description="Helical" evidence="1">
    <location>
        <begin position="156"/>
        <end position="175"/>
    </location>
</feature>
<feature type="transmembrane region" description="Helical" evidence="1">
    <location>
        <begin position="69"/>
        <end position="89"/>
    </location>
</feature>
<evidence type="ECO:0000313" key="2">
    <source>
        <dbReference type="EMBL" id="GAA3669526.1"/>
    </source>
</evidence>
<feature type="transmembrane region" description="Helical" evidence="1">
    <location>
        <begin position="122"/>
        <end position="144"/>
    </location>
</feature>
<keyword evidence="1" id="KW-0812">Transmembrane</keyword>
<accession>A0ABP7BTG3</accession>
<gene>
    <name evidence="2" type="ORF">GCM10023081_04960</name>
</gene>
<sequence>MSNTLLEAPNARPKLGYLAGVGTVFSLEMRQRMRSRGWYIMLAVWFVAIGLVTGLAALTSGIAEGTGQLMFELVVGFVLLFGLLVAPALSANAITGDRSAGTLAILQNTLLTPGQLLWGKWLAAWVASLAFLVAAVPLIVWAMLYGDVYLPGVPVFLLMLAVELGIVCAIGVGVSARANRPLFAIVSTYLVVALLGLGTLIGYGLSFSLVKEWVSVAQQEWPNDPWAQVEYDDNGMALDENGDVIADQDAYFAMLNSQWDPNGYVCTPVTYETEIFHTERTTWLLAANPFVVVSDAVPTRSVGEAERYSSLGMGESVTGPMAGIREGVRFSQAGAEYQQPCIDGVKRTDPLPEGAPVWPLGLGIQALLAGGLVFLGRRRLVTPAGKLATGTRIA</sequence>
<feature type="transmembrane region" description="Helical" evidence="1">
    <location>
        <begin position="182"/>
        <end position="205"/>
    </location>
</feature>
<protein>
    <submittedName>
        <fullName evidence="2">ABC transporter permease subunit</fullName>
    </submittedName>
</protein>
<organism evidence="2 3">
    <name type="scientific">Arthrobacter ginkgonis</name>
    <dbReference type="NCBI Taxonomy" id="1630594"/>
    <lineage>
        <taxon>Bacteria</taxon>
        <taxon>Bacillati</taxon>
        <taxon>Actinomycetota</taxon>
        <taxon>Actinomycetes</taxon>
        <taxon>Micrococcales</taxon>
        <taxon>Micrococcaceae</taxon>
        <taxon>Arthrobacter</taxon>
    </lineage>
</organism>
<dbReference type="PANTHER" id="PTHR43471">
    <property type="entry name" value="ABC TRANSPORTER PERMEASE"/>
    <property type="match status" value="1"/>
</dbReference>
<comment type="caution">
    <text evidence="2">The sequence shown here is derived from an EMBL/GenBank/DDBJ whole genome shotgun (WGS) entry which is preliminary data.</text>
</comment>
<feature type="transmembrane region" description="Helical" evidence="1">
    <location>
        <begin position="357"/>
        <end position="376"/>
    </location>
</feature>
<dbReference type="Proteomes" id="UP001500752">
    <property type="component" value="Unassembled WGS sequence"/>
</dbReference>